<keyword evidence="3 13" id="KW-0479">Metal-binding</keyword>
<organism evidence="14 15">
    <name type="scientific">Corallincola holothuriorum</name>
    <dbReference type="NCBI Taxonomy" id="2282215"/>
    <lineage>
        <taxon>Bacteria</taxon>
        <taxon>Pseudomonadati</taxon>
        <taxon>Pseudomonadota</taxon>
        <taxon>Gammaproteobacteria</taxon>
        <taxon>Alteromonadales</taxon>
        <taxon>Psychromonadaceae</taxon>
        <taxon>Corallincola</taxon>
    </lineage>
</organism>
<evidence type="ECO:0000313" key="15">
    <source>
        <dbReference type="Proteomes" id="UP000252558"/>
    </source>
</evidence>
<keyword evidence="6 9" id="KW-0119">Carbohydrate metabolism</keyword>
<evidence type="ECO:0000256" key="5">
    <source>
        <dbReference type="ARBA" id="ARBA00022833"/>
    </source>
</evidence>
<evidence type="ECO:0000256" key="6">
    <source>
        <dbReference type="ARBA" id="ARBA00023277"/>
    </source>
</evidence>
<dbReference type="SUPFAM" id="SSF56784">
    <property type="entry name" value="HAD-like"/>
    <property type="match status" value="1"/>
</dbReference>
<dbReference type="InterPro" id="IPR006439">
    <property type="entry name" value="HAD-SF_hydro_IA"/>
</dbReference>
<dbReference type="Pfam" id="PF13242">
    <property type="entry name" value="Hydrolase_like"/>
    <property type="match status" value="1"/>
</dbReference>
<dbReference type="Gene3D" id="3.40.50.1000">
    <property type="entry name" value="HAD superfamily/HAD-like"/>
    <property type="match status" value="1"/>
</dbReference>
<evidence type="ECO:0000256" key="1">
    <source>
        <dbReference type="ARBA" id="ARBA00004496"/>
    </source>
</evidence>
<comment type="caution">
    <text evidence="14">The sequence shown here is derived from an EMBL/GenBank/DDBJ whole genome shotgun (WGS) entry which is preliminary data.</text>
</comment>
<accession>A0A368MZH4</accession>
<feature type="binding site" evidence="13">
    <location>
        <position position="134"/>
    </location>
    <ligand>
        <name>Mg(2+)</name>
        <dbReference type="ChEBI" id="CHEBI:18420"/>
    </ligand>
</feature>
<dbReference type="InterPro" id="IPR023214">
    <property type="entry name" value="HAD_sf"/>
</dbReference>
<evidence type="ECO:0000256" key="9">
    <source>
        <dbReference type="PIRNR" id="PIRNR004682"/>
    </source>
</evidence>
<keyword evidence="15" id="KW-1185">Reference proteome</keyword>
<dbReference type="InterPro" id="IPR006543">
    <property type="entry name" value="Histidinol-phos"/>
</dbReference>
<feature type="binding site" evidence="13">
    <location>
        <position position="107"/>
    </location>
    <ligand>
        <name>Zn(2+)</name>
        <dbReference type="ChEBI" id="CHEBI:29105"/>
    </ligand>
</feature>
<feature type="binding site" evidence="11">
    <location>
        <begin position="51"/>
        <end position="54"/>
    </location>
    <ligand>
        <name>substrate</name>
    </ligand>
</feature>
<gene>
    <name evidence="14" type="ORF">DU002_18565</name>
</gene>
<feature type="binding site" evidence="11">
    <location>
        <begin position="108"/>
        <end position="109"/>
    </location>
    <ligand>
        <name>substrate</name>
    </ligand>
</feature>
<keyword evidence="5 13" id="KW-0862">Zinc</keyword>
<dbReference type="PANTHER" id="PTHR42891:SF1">
    <property type="entry name" value="D-GLYCERO-BETA-D-MANNO-HEPTOSE-1,7-BISPHOSPHATE 7-PHOSPHATASE"/>
    <property type="match status" value="1"/>
</dbReference>
<feature type="site" description="Stabilizes the phosphoryl group" evidence="12">
    <location>
        <position position="51"/>
    </location>
</feature>
<dbReference type="NCBIfam" id="TIGR01656">
    <property type="entry name" value="Histidinol-ppas"/>
    <property type="match status" value="1"/>
</dbReference>
<feature type="binding site" evidence="13">
    <location>
        <position position="9"/>
    </location>
    <ligand>
        <name>Mg(2+)</name>
        <dbReference type="ChEBI" id="CHEBI:18420"/>
    </ligand>
</feature>
<keyword evidence="13" id="KW-0460">Magnesium</keyword>
<comment type="cofactor">
    <cofactor evidence="13">
        <name>Zn(2+)</name>
        <dbReference type="ChEBI" id="CHEBI:29105"/>
    </cofactor>
</comment>
<evidence type="ECO:0000256" key="13">
    <source>
        <dbReference type="PIRSR" id="PIRSR004682-4"/>
    </source>
</evidence>
<name>A0A368MZH4_9GAMM</name>
<dbReference type="OrthoDB" id="9781367at2"/>
<dbReference type="PIRSF" id="PIRSF004682">
    <property type="entry name" value="GmhB"/>
    <property type="match status" value="1"/>
</dbReference>
<feature type="binding site" evidence="11">
    <location>
        <begin position="9"/>
        <end position="11"/>
    </location>
    <ligand>
        <name>substrate</name>
    </ligand>
</feature>
<feature type="binding site" evidence="13">
    <location>
        <position position="105"/>
    </location>
    <ligand>
        <name>Zn(2+)</name>
        <dbReference type="ChEBI" id="CHEBI:29105"/>
    </ligand>
</feature>
<feature type="binding site" evidence="13">
    <location>
        <position position="92"/>
    </location>
    <ligand>
        <name>Zn(2+)</name>
        <dbReference type="ChEBI" id="CHEBI:29105"/>
    </ligand>
</feature>
<feature type="binding site" evidence="13">
    <location>
        <position position="11"/>
    </location>
    <ligand>
        <name>Mg(2+)</name>
        <dbReference type="ChEBI" id="CHEBI:18420"/>
    </ligand>
</feature>
<evidence type="ECO:0000256" key="12">
    <source>
        <dbReference type="PIRSR" id="PIRSR004682-3"/>
    </source>
</evidence>
<feature type="binding site" evidence="11">
    <location>
        <position position="135"/>
    </location>
    <ligand>
        <name>substrate</name>
    </ligand>
</feature>
<feature type="binding site" evidence="13">
    <location>
        <position position="135"/>
    </location>
    <ligand>
        <name>Mg(2+)</name>
        <dbReference type="ChEBI" id="CHEBI:18420"/>
    </ligand>
</feature>
<evidence type="ECO:0000256" key="11">
    <source>
        <dbReference type="PIRSR" id="PIRSR004682-2"/>
    </source>
</evidence>
<dbReference type="NCBIfam" id="NF006506">
    <property type="entry name" value="PRK08942.1"/>
    <property type="match status" value="1"/>
</dbReference>
<comment type="subcellular location">
    <subcellularLocation>
        <location evidence="1 9">Cytoplasm</location>
    </subcellularLocation>
</comment>
<dbReference type="AlphaFoldDB" id="A0A368MZH4"/>
<feature type="binding site" evidence="11">
    <location>
        <begin position="17"/>
        <end position="20"/>
    </location>
    <ligand>
        <name>substrate</name>
    </ligand>
</feature>
<comment type="similarity">
    <text evidence="8 9">Belongs to the gmhB family.</text>
</comment>
<feature type="site" description="Stabilizes the phosphoryl group" evidence="12">
    <location>
        <position position="109"/>
    </location>
</feature>
<evidence type="ECO:0000256" key="2">
    <source>
        <dbReference type="ARBA" id="ARBA00022490"/>
    </source>
</evidence>
<dbReference type="RefSeq" id="WP_114339950.1">
    <property type="nucleotide sequence ID" value="NZ_QPID01000015.1"/>
</dbReference>
<reference evidence="14 15" key="1">
    <citation type="submission" date="2018-07" db="EMBL/GenBank/DDBJ databases">
        <title>Corallincola holothuriorum sp. nov., a new facultative anaerobe isolated from sea cucumber Apostichopus japonicus.</title>
        <authorList>
            <person name="Xia H."/>
        </authorList>
    </citation>
    <scope>NUCLEOTIDE SEQUENCE [LARGE SCALE GENOMIC DNA]</scope>
    <source>
        <strain evidence="14 15">C4</strain>
    </source>
</reference>
<dbReference type="Proteomes" id="UP000252558">
    <property type="component" value="Unassembled WGS sequence"/>
</dbReference>
<dbReference type="NCBIfam" id="TIGR01662">
    <property type="entry name" value="HAD-SF-IIIA"/>
    <property type="match status" value="1"/>
</dbReference>
<evidence type="ECO:0000313" key="14">
    <source>
        <dbReference type="EMBL" id="RCU43667.1"/>
    </source>
</evidence>
<evidence type="ECO:0000256" key="3">
    <source>
        <dbReference type="ARBA" id="ARBA00022723"/>
    </source>
</evidence>
<proteinExistence type="inferred from homology"/>
<feature type="site" description="Contributes to substrate recognition" evidence="12">
    <location>
        <position position="108"/>
    </location>
</feature>
<evidence type="ECO:0000256" key="4">
    <source>
        <dbReference type="ARBA" id="ARBA00022801"/>
    </source>
</evidence>
<dbReference type="GO" id="GO:0005737">
    <property type="term" value="C:cytoplasm"/>
    <property type="evidence" value="ECO:0007669"/>
    <property type="project" value="UniProtKB-SubCell"/>
</dbReference>
<dbReference type="InterPro" id="IPR036412">
    <property type="entry name" value="HAD-like_sf"/>
</dbReference>
<dbReference type="NCBIfam" id="TIGR00213">
    <property type="entry name" value="GmhB_yaeD"/>
    <property type="match status" value="1"/>
</dbReference>
<evidence type="ECO:0000256" key="7">
    <source>
        <dbReference type="ARBA" id="ARBA00031828"/>
    </source>
</evidence>
<dbReference type="EMBL" id="QPID01000015">
    <property type="protein sequence ID" value="RCU43667.1"/>
    <property type="molecule type" value="Genomic_DNA"/>
</dbReference>
<dbReference type="InterPro" id="IPR006549">
    <property type="entry name" value="HAD-SF_hydro_IIIA"/>
</dbReference>
<dbReference type="NCBIfam" id="TIGR01549">
    <property type="entry name" value="HAD-SF-IA-v1"/>
    <property type="match status" value="1"/>
</dbReference>
<dbReference type="GO" id="GO:0005975">
    <property type="term" value="P:carbohydrate metabolic process"/>
    <property type="evidence" value="ECO:0007669"/>
    <property type="project" value="InterPro"/>
</dbReference>
<protein>
    <recommendedName>
        <fullName evidence="7 9">D,D-heptose 1,7-bisphosphate phosphatase</fullName>
        <ecNumber evidence="9">3.1.3.-</ecNumber>
    </recommendedName>
</protein>
<dbReference type="CDD" id="cd07503">
    <property type="entry name" value="HAD_HisB-N"/>
    <property type="match status" value="1"/>
</dbReference>
<dbReference type="EC" id="3.1.3.-" evidence="9"/>
<comment type="cofactor">
    <cofactor evidence="13">
        <name>Mg(2+)</name>
        <dbReference type="ChEBI" id="CHEBI:18420"/>
    </cofactor>
</comment>
<feature type="active site" description="Nucleophile" evidence="10">
    <location>
        <position position="11"/>
    </location>
</feature>
<dbReference type="FunFam" id="3.40.50.1000:FF:000037">
    <property type="entry name" value="D,D-heptose 1,7-bisphosphate phosphatase"/>
    <property type="match status" value="1"/>
</dbReference>
<dbReference type="PANTHER" id="PTHR42891">
    <property type="entry name" value="D-GLYCERO-BETA-D-MANNO-HEPTOSE-1,7-BISPHOSPHATE 7-PHOSPHATASE"/>
    <property type="match status" value="1"/>
</dbReference>
<feature type="binding site" evidence="13">
    <location>
        <position position="90"/>
    </location>
    <ligand>
        <name>Zn(2+)</name>
        <dbReference type="ChEBI" id="CHEBI:29105"/>
    </ligand>
</feature>
<feature type="active site" description="Nucleophile" evidence="10">
    <location>
        <position position="9"/>
    </location>
</feature>
<dbReference type="GO" id="GO:0016791">
    <property type="term" value="F:phosphatase activity"/>
    <property type="evidence" value="ECO:0007669"/>
    <property type="project" value="InterPro"/>
</dbReference>
<sequence>MSKPTVFLDRDGVINVDHGYVHTVSEFEFIPGVLEAAAKLTAAGYRLVVVTNQSGIARGYYTEGQFQRLTEWMVEQFKQAGACIEHVYHCPHHPEGQVASFAVNCDCRKPAPGMFYQAKKDLNIELSEAMMVGDKGDDMRAAQNAGLKLCFLVKSGKPVSTESVELADYVLESLAELPALLNKLFISK</sequence>
<keyword evidence="2 9" id="KW-0963">Cytoplasm</keyword>
<dbReference type="GO" id="GO:0046872">
    <property type="term" value="F:metal ion binding"/>
    <property type="evidence" value="ECO:0007669"/>
    <property type="project" value="UniProtKB-KW"/>
</dbReference>
<dbReference type="InterPro" id="IPR004446">
    <property type="entry name" value="Heptose_bisP_phosphatase"/>
</dbReference>
<evidence type="ECO:0000256" key="10">
    <source>
        <dbReference type="PIRSR" id="PIRSR004682-1"/>
    </source>
</evidence>
<evidence type="ECO:0000256" key="8">
    <source>
        <dbReference type="ARBA" id="ARBA00061616"/>
    </source>
</evidence>
<keyword evidence="4 9" id="KW-0378">Hydrolase</keyword>